<organism evidence="3 4">
    <name type="scientific">Vicia faba</name>
    <name type="common">Broad bean</name>
    <name type="synonym">Faba vulgaris</name>
    <dbReference type="NCBI Taxonomy" id="3906"/>
    <lineage>
        <taxon>Eukaryota</taxon>
        <taxon>Viridiplantae</taxon>
        <taxon>Streptophyta</taxon>
        <taxon>Embryophyta</taxon>
        <taxon>Tracheophyta</taxon>
        <taxon>Spermatophyta</taxon>
        <taxon>Magnoliopsida</taxon>
        <taxon>eudicotyledons</taxon>
        <taxon>Gunneridae</taxon>
        <taxon>Pentapetalae</taxon>
        <taxon>rosids</taxon>
        <taxon>fabids</taxon>
        <taxon>Fabales</taxon>
        <taxon>Fabaceae</taxon>
        <taxon>Papilionoideae</taxon>
        <taxon>50 kb inversion clade</taxon>
        <taxon>NPAAA clade</taxon>
        <taxon>Hologalegina</taxon>
        <taxon>IRL clade</taxon>
        <taxon>Fabeae</taxon>
        <taxon>Vicia</taxon>
    </lineage>
</organism>
<dbReference type="Gene3D" id="3.80.10.10">
    <property type="entry name" value="Ribonuclease Inhibitor"/>
    <property type="match status" value="1"/>
</dbReference>
<evidence type="ECO:0000313" key="4">
    <source>
        <dbReference type="Proteomes" id="UP001157006"/>
    </source>
</evidence>
<reference evidence="3 4" key="1">
    <citation type="submission" date="2023-01" db="EMBL/GenBank/DDBJ databases">
        <authorList>
            <person name="Kreplak J."/>
        </authorList>
    </citation>
    <scope>NUCLEOTIDE SEQUENCE [LARGE SCALE GENOMIC DNA]</scope>
</reference>
<dbReference type="SUPFAM" id="SSF52047">
    <property type="entry name" value="RNI-like"/>
    <property type="match status" value="1"/>
</dbReference>
<sequence length="585" mass="67527">MNGVKKLKSESTELPDCVISHIFSMLSLKNLVKTSALSKQWYHEWELRKDLTFDLHNMFDYNTVPDLPITLPLFQQVQSQFAASLDNFMQKYHGDIISSIRVNFPLGVDHTYAIDGLIHKGVVKGANRIELLFAYDTDFKIEPYKFLFPFLSSNNSVTYLHLQNCHIAGPMEFSGLKNLTTLVLHLVPVKQNMFRDLFFNCTHLENFNLNECTFLSDLRIRSTTLLHLNIDCGRIITKVTQARKIDIIASNLLSIEYSSKCIYSRRLHILNIKSHTLCQFNYRCIEISNLVNFSGMKNVTTIVLDGLREYVKSDVVTHLFSKCLRLEDVTFKKCRFTWGDMKIISAKLRHLGIIDCHYNNPYKIDIDALNLSSFEYRGYTMPIISVVAPKLLKVFWDAGFREINVYNFATIVKLHQVENLTMNIGFSLISKIKKDLVGFQNLRHLELFIVGAYNPNMDYFWILDIAMASQHLQKLSLTIKNGHTEISHMVGSQRQRREYVRFIHNGLKYVDLHGCVCSINVIELASHLLRSATLLKQITLSSRHNYYTGAGTRSKGSDGCCWFERNLIHEHLKDEVNEQCQLIIL</sequence>
<name>A0AAV1AV02_VICFA</name>
<dbReference type="InterPro" id="IPR055357">
    <property type="entry name" value="LRR_At1g61320_AtMIF1"/>
</dbReference>
<dbReference type="EMBL" id="OX451740">
    <property type="protein sequence ID" value="CAI8614245.1"/>
    <property type="molecule type" value="Genomic_DNA"/>
</dbReference>
<dbReference type="AlphaFoldDB" id="A0AAV1AV02"/>
<dbReference type="InterPro" id="IPR053772">
    <property type="entry name" value="At1g61320/At1g61330-like"/>
</dbReference>
<protein>
    <recommendedName>
        <fullName evidence="5">F-box domain-containing protein</fullName>
    </recommendedName>
</protein>
<dbReference type="Gene3D" id="1.20.1280.50">
    <property type="match status" value="1"/>
</dbReference>
<gene>
    <name evidence="3" type="ORF">VFH_V120640</name>
</gene>
<dbReference type="InterPro" id="IPR001810">
    <property type="entry name" value="F-box_dom"/>
</dbReference>
<accession>A0AAV1AV02</accession>
<evidence type="ECO:0000259" key="1">
    <source>
        <dbReference type="Pfam" id="PF00646"/>
    </source>
</evidence>
<evidence type="ECO:0000259" key="2">
    <source>
        <dbReference type="Pfam" id="PF23622"/>
    </source>
</evidence>
<feature type="domain" description="F-box" evidence="1">
    <location>
        <begin position="13"/>
        <end position="43"/>
    </location>
</feature>
<dbReference type="PANTHER" id="PTHR34145:SF28">
    <property type="entry name" value="F-BOX DOMAIN-CONTAINING PROTEIN"/>
    <property type="match status" value="1"/>
</dbReference>
<dbReference type="SUPFAM" id="SSF81383">
    <property type="entry name" value="F-box domain"/>
    <property type="match status" value="1"/>
</dbReference>
<keyword evidence="4" id="KW-1185">Reference proteome</keyword>
<dbReference type="InterPro" id="IPR036047">
    <property type="entry name" value="F-box-like_dom_sf"/>
</dbReference>
<evidence type="ECO:0008006" key="5">
    <source>
        <dbReference type="Google" id="ProtNLM"/>
    </source>
</evidence>
<dbReference type="PANTHER" id="PTHR34145">
    <property type="entry name" value="OS02G0105600 PROTEIN"/>
    <property type="match status" value="1"/>
</dbReference>
<dbReference type="InterPro" id="IPR032675">
    <property type="entry name" value="LRR_dom_sf"/>
</dbReference>
<dbReference type="Pfam" id="PF23622">
    <property type="entry name" value="LRR_At1g61320_AtMIF1"/>
    <property type="match status" value="1"/>
</dbReference>
<dbReference type="Proteomes" id="UP001157006">
    <property type="component" value="Chromosome 5"/>
</dbReference>
<evidence type="ECO:0000313" key="3">
    <source>
        <dbReference type="EMBL" id="CAI8614245.1"/>
    </source>
</evidence>
<dbReference type="Pfam" id="PF00646">
    <property type="entry name" value="F-box"/>
    <property type="match status" value="1"/>
</dbReference>
<feature type="domain" description="At1g61320/AtMIF1 LRR" evidence="2">
    <location>
        <begin position="312"/>
        <end position="570"/>
    </location>
</feature>
<proteinExistence type="predicted"/>